<dbReference type="PANTHER" id="PTHR34824">
    <property type="entry name" value="HEAT-INDUCIBLE TRANSCRIPTION REPRESSOR HRCA"/>
    <property type="match status" value="1"/>
</dbReference>
<protein>
    <recommendedName>
        <fullName evidence="5">Heat-inducible transcription repressor HrcA</fullName>
    </recommendedName>
</protein>
<name>A0ABQ6BJK8_9CAUL</name>
<evidence type="ECO:0000256" key="4">
    <source>
        <dbReference type="ARBA" id="ARBA00023163"/>
    </source>
</evidence>
<sequence length="379" mass="40312">MDFLGRGGGAAYPETVSLYAPNPSPFSGSPAGLAALDERARDIFRRIVESYLQTGEPVGSRTLSQTGIALSPASIRNTMQDLTLAGLLGSPHTSAGRIPTHAGLRLFVDGLLEIGDVGTEERREIDARLAGRGRSFDEALNEASSLLSGLAGGASIVASPVREAGVKHVEFVALGHDQALAVLVGDDGSIENRLMPLKAGVTPSTLTEASNFLNARLKGRPLNEARTEMRTELDAARRELDAAAARLVEDGLAAWSGGAERERSLIVRGRANLLHDRETAEDLEKVRILFDDLEQKEQLIGLLDGVSTAQGVRIFIGAETRLFSLSGSAVIAAPYMTGRQRVLGAIGVIGPARLNYARIIPLVDYTARVLGRMLDGQET</sequence>
<proteinExistence type="inferred from homology"/>
<evidence type="ECO:0000259" key="6">
    <source>
        <dbReference type="Pfam" id="PF01628"/>
    </source>
</evidence>
<organism evidence="7 8">
    <name type="scientific">Brevundimonas denitrificans</name>
    <dbReference type="NCBI Taxonomy" id="1443434"/>
    <lineage>
        <taxon>Bacteria</taxon>
        <taxon>Pseudomonadati</taxon>
        <taxon>Pseudomonadota</taxon>
        <taxon>Alphaproteobacteria</taxon>
        <taxon>Caulobacterales</taxon>
        <taxon>Caulobacteraceae</taxon>
        <taxon>Brevundimonas</taxon>
    </lineage>
</organism>
<comment type="similarity">
    <text evidence="5">Belongs to the HrcA family.</text>
</comment>
<accession>A0ABQ6BJK8</accession>
<keyword evidence="3 5" id="KW-0346">Stress response</keyword>
<dbReference type="SUPFAM" id="SSF55781">
    <property type="entry name" value="GAF domain-like"/>
    <property type="match status" value="1"/>
</dbReference>
<keyword evidence="1 5" id="KW-0678">Repressor</keyword>
<evidence type="ECO:0000256" key="3">
    <source>
        <dbReference type="ARBA" id="ARBA00023016"/>
    </source>
</evidence>
<dbReference type="Gene3D" id="3.30.390.60">
    <property type="entry name" value="Heat-inducible transcription repressor hrca homolog, domain 3"/>
    <property type="match status" value="1"/>
</dbReference>
<keyword evidence="2 5" id="KW-0805">Transcription regulation</keyword>
<keyword evidence="8" id="KW-1185">Reference proteome</keyword>
<dbReference type="InterPro" id="IPR023120">
    <property type="entry name" value="WHTH_transcript_rep_HrcA_IDD"/>
</dbReference>
<evidence type="ECO:0000256" key="1">
    <source>
        <dbReference type="ARBA" id="ARBA00022491"/>
    </source>
</evidence>
<dbReference type="Gene3D" id="3.30.450.40">
    <property type="match status" value="1"/>
</dbReference>
<dbReference type="NCBIfam" id="TIGR00331">
    <property type="entry name" value="hrcA"/>
    <property type="match status" value="1"/>
</dbReference>
<dbReference type="Gene3D" id="1.10.10.10">
    <property type="entry name" value="Winged helix-like DNA-binding domain superfamily/Winged helix DNA-binding domain"/>
    <property type="match status" value="1"/>
</dbReference>
<evidence type="ECO:0000256" key="5">
    <source>
        <dbReference type="HAMAP-Rule" id="MF_00081"/>
    </source>
</evidence>
<dbReference type="HAMAP" id="MF_00081">
    <property type="entry name" value="HrcA"/>
    <property type="match status" value="1"/>
</dbReference>
<dbReference type="InterPro" id="IPR036388">
    <property type="entry name" value="WH-like_DNA-bd_sf"/>
</dbReference>
<evidence type="ECO:0000256" key="2">
    <source>
        <dbReference type="ARBA" id="ARBA00023015"/>
    </source>
</evidence>
<comment type="function">
    <text evidence="5">Negative regulator of class I heat shock genes (grpE-dnaK-dnaJ and groELS operons). Prevents heat-shock induction of these operons.</text>
</comment>
<dbReference type="EMBL" id="BSOY01000022">
    <property type="protein sequence ID" value="GLS01265.1"/>
    <property type="molecule type" value="Genomic_DNA"/>
</dbReference>
<feature type="domain" description="Heat-inducible transcription repressor HrcA C-terminal" evidence="6">
    <location>
        <begin position="137"/>
        <end position="360"/>
    </location>
</feature>
<evidence type="ECO:0000313" key="8">
    <source>
        <dbReference type="Proteomes" id="UP001156921"/>
    </source>
</evidence>
<dbReference type="Pfam" id="PF01628">
    <property type="entry name" value="HrcA"/>
    <property type="match status" value="1"/>
</dbReference>
<dbReference type="InterPro" id="IPR036390">
    <property type="entry name" value="WH_DNA-bd_sf"/>
</dbReference>
<comment type="caution">
    <text evidence="7">The sequence shown here is derived from an EMBL/GenBank/DDBJ whole genome shotgun (WGS) entry which is preliminary data.</text>
</comment>
<dbReference type="InterPro" id="IPR021153">
    <property type="entry name" value="HrcA_C"/>
</dbReference>
<dbReference type="InterPro" id="IPR029016">
    <property type="entry name" value="GAF-like_dom_sf"/>
</dbReference>
<dbReference type="PIRSF" id="PIRSF005485">
    <property type="entry name" value="HrcA"/>
    <property type="match status" value="1"/>
</dbReference>
<dbReference type="PANTHER" id="PTHR34824:SF1">
    <property type="entry name" value="HEAT-INDUCIBLE TRANSCRIPTION REPRESSOR HRCA"/>
    <property type="match status" value="1"/>
</dbReference>
<dbReference type="SUPFAM" id="SSF46785">
    <property type="entry name" value="Winged helix' DNA-binding domain"/>
    <property type="match status" value="1"/>
</dbReference>
<evidence type="ECO:0000313" key="7">
    <source>
        <dbReference type="EMBL" id="GLS01265.1"/>
    </source>
</evidence>
<dbReference type="Proteomes" id="UP001156921">
    <property type="component" value="Unassembled WGS sequence"/>
</dbReference>
<reference evidence="8" key="1">
    <citation type="journal article" date="2019" name="Int. J. Syst. Evol. Microbiol.">
        <title>The Global Catalogue of Microorganisms (GCM) 10K type strain sequencing project: providing services to taxonomists for standard genome sequencing and annotation.</title>
        <authorList>
            <consortium name="The Broad Institute Genomics Platform"/>
            <consortium name="The Broad Institute Genome Sequencing Center for Infectious Disease"/>
            <person name="Wu L."/>
            <person name="Ma J."/>
        </authorList>
    </citation>
    <scope>NUCLEOTIDE SEQUENCE [LARGE SCALE GENOMIC DNA]</scope>
    <source>
        <strain evidence="8">NBRC 110107</strain>
    </source>
</reference>
<dbReference type="InterPro" id="IPR002571">
    <property type="entry name" value="HrcA"/>
</dbReference>
<keyword evidence="4 5" id="KW-0804">Transcription</keyword>
<gene>
    <name evidence="5 7" type="primary">hrcA</name>
    <name evidence="7" type="ORF">GCM10007859_12770</name>
</gene>